<evidence type="ECO:0000313" key="3">
    <source>
        <dbReference type="Proteomes" id="UP001159363"/>
    </source>
</evidence>
<name>A0ABQ9HYS7_9NEOP</name>
<feature type="compositionally biased region" description="Polar residues" evidence="1">
    <location>
        <begin position="1"/>
        <end position="10"/>
    </location>
</feature>
<feature type="region of interest" description="Disordered" evidence="1">
    <location>
        <begin position="1"/>
        <end position="38"/>
    </location>
</feature>
<evidence type="ECO:0000313" key="2">
    <source>
        <dbReference type="EMBL" id="KAJ8889542.1"/>
    </source>
</evidence>
<reference evidence="2 3" key="1">
    <citation type="submission" date="2023-02" db="EMBL/GenBank/DDBJ databases">
        <title>LHISI_Scaffold_Assembly.</title>
        <authorList>
            <person name="Stuart O.P."/>
            <person name="Cleave R."/>
            <person name="Magrath M.J.L."/>
            <person name="Mikheyev A.S."/>
        </authorList>
    </citation>
    <scope>NUCLEOTIDE SEQUENCE [LARGE SCALE GENOMIC DNA]</scope>
    <source>
        <strain evidence="2">Daus_M_001</strain>
        <tissue evidence="2">Leg muscle</tissue>
    </source>
</reference>
<organism evidence="2 3">
    <name type="scientific">Dryococelus australis</name>
    <dbReference type="NCBI Taxonomy" id="614101"/>
    <lineage>
        <taxon>Eukaryota</taxon>
        <taxon>Metazoa</taxon>
        <taxon>Ecdysozoa</taxon>
        <taxon>Arthropoda</taxon>
        <taxon>Hexapoda</taxon>
        <taxon>Insecta</taxon>
        <taxon>Pterygota</taxon>
        <taxon>Neoptera</taxon>
        <taxon>Polyneoptera</taxon>
        <taxon>Phasmatodea</taxon>
        <taxon>Verophasmatodea</taxon>
        <taxon>Anareolatae</taxon>
        <taxon>Phasmatidae</taxon>
        <taxon>Eurycanthinae</taxon>
        <taxon>Dryococelus</taxon>
    </lineage>
</organism>
<gene>
    <name evidence="2" type="ORF">PR048_009041</name>
</gene>
<sequence length="139" mass="15877">MYRPSQTPRLASSLDRITRGYMQPEYTPQRHKDEGRPQVPLSAWYQEYYDESARMKGRGKQEIPEKTRRPMASSGENPVTRPGIEPGSPWWEANDCVDSGGVENDGEFLDAQAYPSTTLATSVMKKREDAENIDYIFPE</sequence>
<feature type="compositionally biased region" description="Basic and acidic residues" evidence="1">
    <location>
        <begin position="54"/>
        <end position="68"/>
    </location>
</feature>
<proteinExistence type="predicted"/>
<keyword evidence="3" id="KW-1185">Reference proteome</keyword>
<evidence type="ECO:0000256" key="1">
    <source>
        <dbReference type="SAM" id="MobiDB-lite"/>
    </source>
</evidence>
<feature type="region of interest" description="Disordered" evidence="1">
    <location>
        <begin position="54"/>
        <end position="109"/>
    </location>
</feature>
<accession>A0ABQ9HYS7</accession>
<dbReference type="Proteomes" id="UP001159363">
    <property type="component" value="Chromosome 3"/>
</dbReference>
<protein>
    <submittedName>
        <fullName evidence="2">Uncharacterized protein</fullName>
    </submittedName>
</protein>
<dbReference type="EMBL" id="JARBHB010000003">
    <property type="protein sequence ID" value="KAJ8889542.1"/>
    <property type="molecule type" value="Genomic_DNA"/>
</dbReference>
<comment type="caution">
    <text evidence="2">The sequence shown here is derived from an EMBL/GenBank/DDBJ whole genome shotgun (WGS) entry which is preliminary data.</text>
</comment>